<evidence type="ECO:0000256" key="8">
    <source>
        <dbReference type="RuleBase" id="RU366045"/>
    </source>
</evidence>
<dbReference type="InterPro" id="IPR032466">
    <property type="entry name" value="Metal_Hydrolase"/>
</dbReference>
<dbReference type="GO" id="GO:0016787">
    <property type="term" value="F:hydrolase activity"/>
    <property type="evidence" value="ECO:0007669"/>
    <property type="project" value="InterPro"/>
</dbReference>
<evidence type="ECO:0000256" key="3">
    <source>
        <dbReference type="ARBA" id="ARBA00022793"/>
    </source>
</evidence>
<dbReference type="GO" id="GO:0047596">
    <property type="term" value="F:6-methylsalicylate decarboxylase activity"/>
    <property type="evidence" value="ECO:0007669"/>
    <property type="project" value="UniProtKB-EC"/>
</dbReference>
<keyword evidence="5 8" id="KW-0456">Lyase</keyword>
<dbReference type="RefSeq" id="XP_041685518.1">
    <property type="nucleotide sequence ID" value="XM_041835345.1"/>
</dbReference>
<protein>
    <recommendedName>
        <fullName evidence="7">6-methylsalicylate decarboxylase</fullName>
        <ecNumber evidence="7">4.1.1.52</ecNumber>
    </recommendedName>
</protein>
<dbReference type="SUPFAM" id="SSF51556">
    <property type="entry name" value="Metallo-dependent hydrolases"/>
    <property type="match status" value="1"/>
</dbReference>
<dbReference type="PANTHER" id="PTHR21240">
    <property type="entry name" value="2-AMINO-3-CARBOXYLMUCONATE-6-SEMIALDEHYDE DECARBOXYLASE"/>
    <property type="match status" value="1"/>
</dbReference>
<evidence type="ECO:0000313" key="10">
    <source>
        <dbReference type="EMBL" id="CVK98910.1"/>
    </source>
</evidence>
<evidence type="ECO:0000256" key="7">
    <source>
        <dbReference type="ARBA" id="ARBA00038889"/>
    </source>
</evidence>
<dbReference type="GO" id="GO:0019748">
    <property type="term" value="P:secondary metabolic process"/>
    <property type="evidence" value="ECO:0007669"/>
    <property type="project" value="TreeGrafter"/>
</dbReference>
<dbReference type="GO" id="GO:0005829">
    <property type="term" value="C:cytosol"/>
    <property type="evidence" value="ECO:0007669"/>
    <property type="project" value="TreeGrafter"/>
</dbReference>
<sequence>MKLFLAQYSLKATRFVLSAVLNVSKQASGVFGFLLRQCPDPGTTSPMLFHYLPDAALTSLCRALALSSAFTTALASSRIDTHLHVLPPAFAAAIDAAGGDPTGYTTPHWTLEGMMASMDRTSTDIGIMSVSAPGVQIAGTGQAARDLARTCNKYLATTATKSAYGKRLGFFGALPDWRDVNGTLAEIDFLYLTQKLCNGVTVFTTYGDMLLGNPLFLPIWQKLQDYKALIFIHPDSLSVGPKFIAGGLPQPIVDFPLATTRTAVDLIMTKTLRRFPDIDIILSHAGGTLPFIASRALGSLAVPDISQIIGYSMADAKADLGRFYFDIALSTSAAQMHGLLDTVDADHILFGSDYPYAPAVAIDALLLQYAQFVATDKRGALIRPEKLRANSLSLLNKHTLTGAFN</sequence>
<evidence type="ECO:0000256" key="2">
    <source>
        <dbReference type="ARBA" id="ARBA00022723"/>
    </source>
</evidence>
<feature type="domain" description="Amidohydrolase-related" evidence="9">
    <location>
        <begin position="79"/>
        <end position="359"/>
    </location>
</feature>
<comment type="catalytic activity">
    <reaction evidence="6">
        <text>6-methylsalicylate + H(+) = 3-methylphenol + CO2</text>
        <dbReference type="Rhea" id="RHEA:23112"/>
        <dbReference type="ChEBI" id="CHEBI:15378"/>
        <dbReference type="ChEBI" id="CHEBI:16526"/>
        <dbReference type="ChEBI" id="CHEBI:17231"/>
        <dbReference type="ChEBI" id="CHEBI:36658"/>
        <dbReference type="EC" id="4.1.1.52"/>
    </reaction>
    <physiologicalReaction direction="left-to-right" evidence="6">
        <dbReference type="Rhea" id="RHEA:23113"/>
    </physiologicalReaction>
</comment>
<dbReference type="GeneID" id="65087635"/>
<evidence type="ECO:0000256" key="4">
    <source>
        <dbReference type="ARBA" id="ARBA00022833"/>
    </source>
</evidence>
<dbReference type="Proteomes" id="UP000184255">
    <property type="component" value="Unassembled WGS sequence"/>
</dbReference>
<comment type="caution">
    <text evidence="10">The sequence shown here is derived from an EMBL/GenBank/DDBJ whole genome shotgun (WGS) entry which is preliminary data.</text>
</comment>
<name>A0A1L7TJQ6_FUSMA</name>
<dbReference type="PANTHER" id="PTHR21240:SF29">
    <property type="entry name" value="AMIDOHYDROLASE-RELATED DOMAIN-CONTAINING PROTEIN"/>
    <property type="match status" value="1"/>
</dbReference>
<keyword evidence="11" id="KW-1185">Reference proteome</keyword>
<organism evidence="10 11">
    <name type="scientific">Fusarium mangiferae</name>
    <name type="common">Mango malformation disease fungus</name>
    <dbReference type="NCBI Taxonomy" id="192010"/>
    <lineage>
        <taxon>Eukaryota</taxon>
        <taxon>Fungi</taxon>
        <taxon>Dikarya</taxon>
        <taxon>Ascomycota</taxon>
        <taxon>Pezizomycotina</taxon>
        <taxon>Sordariomycetes</taxon>
        <taxon>Hypocreomycetidae</taxon>
        <taxon>Hypocreales</taxon>
        <taxon>Nectriaceae</taxon>
        <taxon>Fusarium</taxon>
        <taxon>Fusarium fujikuroi species complex</taxon>
    </lineage>
</organism>
<dbReference type="Gene3D" id="3.20.20.140">
    <property type="entry name" value="Metal-dependent hydrolases"/>
    <property type="match status" value="1"/>
</dbReference>
<evidence type="ECO:0000259" key="9">
    <source>
        <dbReference type="Pfam" id="PF04909"/>
    </source>
</evidence>
<proteinExistence type="inferred from homology"/>
<accession>A0A1L7TJQ6</accession>
<dbReference type="EMBL" id="FCQH01000009">
    <property type="protein sequence ID" value="CVK98910.1"/>
    <property type="molecule type" value="Genomic_DNA"/>
</dbReference>
<dbReference type="EC" id="4.1.1.52" evidence="7"/>
<dbReference type="Pfam" id="PF04909">
    <property type="entry name" value="Amidohydro_2"/>
    <property type="match status" value="1"/>
</dbReference>
<keyword evidence="3 8" id="KW-0210">Decarboxylase</keyword>
<evidence type="ECO:0000313" key="11">
    <source>
        <dbReference type="Proteomes" id="UP000184255"/>
    </source>
</evidence>
<dbReference type="InterPro" id="IPR032465">
    <property type="entry name" value="ACMSD"/>
</dbReference>
<evidence type="ECO:0000256" key="6">
    <source>
        <dbReference type="ARBA" id="ARBA00036832"/>
    </source>
</evidence>
<evidence type="ECO:0000256" key="5">
    <source>
        <dbReference type="ARBA" id="ARBA00023239"/>
    </source>
</evidence>
<keyword evidence="2" id="KW-0479">Metal-binding</keyword>
<dbReference type="InterPro" id="IPR006680">
    <property type="entry name" value="Amidohydro-rel"/>
</dbReference>
<reference evidence="11" key="1">
    <citation type="journal article" date="2016" name="Genome Biol. Evol.">
        <title>Comparative 'omics' of the Fusarium fujikuroi species complex highlights differences in genetic potential and metabolite synthesis.</title>
        <authorList>
            <person name="Niehaus E.-M."/>
            <person name="Muensterkoetter M."/>
            <person name="Proctor R.H."/>
            <person name="Brown D.W."/>
            <person name="Sharon A."/>
            <person name="Idan Y."/>
            <person name="Oren-Young L."/>
            <person name="Sieber C.M."/>
            <person name="Novak O."/>
            <person name="Pencik A."/>
            <person name="Tarkowska D."/>
            <person name="Hromadova K."/>
            <person name="Freeman S."/>
            <person name="Maymon M."/>
            <person name="Elazar M."/>
            <person name="Youssef S.A."/>
            <person name="El-Shabrawy E.S.M."/>
            <person name="Shalaby A.B.A."/>
            <person name="Houterman P."/>
            <person name="Brock N.L."/>
            <person name="Burkhardt I."/>
            <person name="Tsavkelova E.A."/>
            <person name="Dickschat J.S."/>
            <person name="Galuszka P."/>
            <person name="Gueldener U."/>
            <person name="Tudzynski B."/>
        </authorList>
    </citation>
    <scope>NUCLEOTIDE SEQUENCE [LARGE SCALE GENOMIC DNA]</scope>
    <source>
        <strain evidence="11">MRC7560</strain>
    </source>
</reference>
<dbReference type="AlphaFoldDB" id="A0A1L7TJQ6"/>
<gene>
    <name evidence="10" type="ORF">FMAN_08375</name>
</gene>
<dbReference type="VEuPathDB" id="FungiDB:FMAN_08375"/>
<dbReference type="GO" id="GO:0046872">
    <property type="term" value="F:metal ion binding"/>
    <property type="evidence" value="ECO:0007669"/>
    <property type="project" value="UniProtKB-KW"/>
</dbReference>
<evidence type="ECO:0000256" key="1">
    <source>
        <dbReference type="ARBA" id="ARBA00005871"/>
    </source>
</evidence>
<keyword evidence="4" id="KW-0862">Zinc</keyword>
<comment type="similarity">
    <text evidence="1">Belongs to the metallo-dependent hydrolases superfamily. ACMSD family.</text>
</comment>